<gene>
    <name evidence="3" type="ORF">MZO42_14450</name>
</gene>
<dbReference type="EMBL" id="JALMLT010000003">
    <property type="protein sequence ID" value="MDT8759900.1"/>
    <property type="molecule type" value="Genomic_DNA"/>
</dbReference>
<organism evidence="3">
    <name type="scientific">Sphingomonas psychrotolerans</name>
    <dbReference type="NCBI Taxonomy" id="1327635"/>
    <lineage>
        <taxon>Bacteria</taxon>
        <taxon>Pseudomonadati</taxon>
        <taxon>Pseudomonadota</taxon>
        <taxon>Alphaproteobacteria</taxon>
        <taxon>Sphingomonadales</taxon>
        <taxon>Sphingomonadaceae</taxon>
        <taxon>Sphingomonas</taxon>
    </lineage>
</organism>
<feature type="compositionally biased region" description="Low complexity" evidence="1">
    <location>
        <begin position="112"/>
        <end position="124"/>
    </location>
</feature>
<proteinExistence type="predicted"/>
<feature type="region of interest" description="Disordered" evidence="1">
    <location>
        <begin position="52"/>
        <end position="146"/>
    </location>
</feature>
<protein>
    <submittedName>
        <fullName evidence="3">TonB C-terminal domain-containing protein</fullName>
    </submittedName>
</protein>
<evidence type="ECO:0000256" key="2">
    <source>
        <dbReference type="SAM" id="Phobius"/>
    </source>
</evidence>
<evidence type="ECO:0000313" key="3">
    <source>
        <dbReference type="EMBL" id="MDT8759900.1"/>
    </source>
</evidence>
<accession>A0ABU3N5U5</accession>
<evidence type="ECO:0000256" key="1">
    <source>
        <dbReference type="SAM" id="MobiDB-lite"/>
    </source>
</evidence>
<dbReference type="Gene3D" id="3.30.1150.10">
    <property type="match status" value="1"/>
</dbReference>
<keyword evidence="2" id="KW-0812">Transmembrane</keyword>
<feature type="compositionally biased region" description="Pro residues" evidence="1">
    <location>
        <begin position="79"/>
        <end position="108"/>
    </location>
</feature>
<feature type="compositionally biased region" description="Low complexity" evidence="1">
    <location>
        <begin position="131"/>
        <end position="140"/>
    </location>
</feature>
<reference evidence="3" key="1">
    <citation type="submission" date="2022-04" db="EMBL/GenBank/DDBJ databases">
        <title>Tomato heritable bacteria conferring resistance against bacterial wilt.</title>
        <authorList>
            <person name="Yin J."/>
        </authorList>
    </citation>
    <scope>NUCLEOTIDE SEQUENCE</scope>
    <source>
        <strain evidence="3">Cra20</strain>
    </source>
</reference>
<dbReference type="Pfam" id="PF13103">
    <property type="entry name" value="TonB_2"/>
    <property type="match status" value="1"/>
</dbReference>
<sequence>MALSRSEAVGLTIAAIGHLGLFVFLSPAMSPNPEKLVVTPIEVSISDEVGLESQATVPNHEEAAARLSPVETPSEAEPEPAPPEPQPDPQPVAKPQPSPPKPVPVPDPRPAKQPTKPAPVAAPAKKPPAKPAAAAAPARQPARRNVQASGALDGILAGINNKPSAGKATTPPAATVGPAVRSALQAEVQRQVKPHWTPPSGADSEKLRTTVVVRLNRDGSIAAQVRVTQTGVTDSNRAQAALHRERAIRAVTLAAPFKLPPQYYDAWKTIGPVLYEDL</sequence>
<keyword evidence="2" id="KW-1133">Transmembrane helix</keyword>
<comment type="caution">
    <text evidence="3">The sequence shown here is derived from an EMBL/GenBank/DDBJ whole genome shotgun (WGS) entry which is preliminary data.</text>
</comment>
<name>A0ABU3N5U5_9SPHN</name>
<feature type="transmembrane region" description="Helical" evidence="2">
    <location>
        <begin position="9"/>
        <end position="29"/>
    </location>
</feature>
<keyword evidence="2" id="KW-0472">Membrane</keyword>